<feature type="compositionally biased region" description="Polar residues" evidence="1">
    <location>
        <begin position="266"/>
        <end position="279"/>
    </location>
</feature>
<dbReference type="Proteomes" id="UP000683360">
    <property type="component" value="Unassembled WGS sequence"/>
</dbReference>
<feature type="compositionally biased region" description="Basic and acidic residues" evidence="1">
    <location>
        <begin position="238"/>
        <end position="257"/>
    </location>
</feature>
<gene>
    <name evidence="2" type="ORF">MEDL_8846</name>
</gene>
<feature type="region of interest" description="Disordered" evidence="1">
    <location>
        <begin position="150"/>
        <end position="279"/>
    </location>
</feature>
<protein>
    <submittedName>
        <fullName evidence="2">Uncharacterized protein</fullName>
    </submittedName>
</protein>
<organism evidence="2 3">
    <name type="scientific">Mytilus edulis</name>
    <name type="common">Blue mussel</name>
    <dbReference type="NCBI Taxonomy" id="6550"/>
    <lineage>
        <taxon>Eukaryota</taxon>
        <taxon>Metazoa</taxon>
        <taxon>Spiralia</taxon>
        <taxon>Lophotrochozoa</taxon>
        <taxon>Mollusca</taxon>
        <taxon>Bivalvia</taxon>
        <taxon>Autobranchia</taxon>
        <taxon>Pteriomorphia</taxon>
        <taxon>Mytilida</taxon>
        <taxon>Mytiloidea</taxon>
        <taxon>Mytilidae</taxon>
        <taxon>Mytilinae</taxon>
        <taxon>Mytilus</taxon>
    </lineage>
</organism>
<sequence length="279" mass="30953">MEIVKDQETGDLYKNGEKYRRFNGDNVNEENIDTSVNNSNSGDQGTFTFHAKGSDNPSSDVLISPRSSDIPTSEVLIASNPQLQKQLNGEAPDFKYYANGNIDYEVVSSQNSVKDTKSTRSQMSPAFDKNVKEIQTLGDSNVKKSKSISLSSLQQLKPPSRPVVKNHVLINQNETSGEKRKSKETTKNEDKTRSISPAKQGVSTKNLPQIKPEYALGNSRKQAPASAMKLQNNSKRGLSPDKSNKVKPEKENEHEINSVDVDVTDLNDQQRYVNPSHIT</sequence>
<dbReference type="EMBL" id="CAJPWZ010000464">
    <property type="protein sequence ID" value="CAG2193714.1"/>
    <property type="molecule type" value="Genomic_DNA"/>
</dbReference>
<evidence type="ECO:0000256" key="1">
    <source>
        <dbReference type="SAM" id="MobiDB-lite"/>
    </source>
</evidence>
<feature type="compositionally biased region" description="Basic and acidic residues" evidence="1">
    <location>
        <begin position="176"/>
        <end position="193"/>
    </location>
</feature>
<feature type="compositionally biased region" description="Polar residues" evidence="1">
    <location>
        <begin position="194"/>
        <end position="207"/>
    </location>
</feature>
<proteinExistence type="predicted"/>
<dbReference type="AlphaFoldDB" id="A0A8S3QE17"/>
<comment type="caution">
    <text evidence="2">The sequence shown here is derived from an EMBL/GenBank/DDBJ whole genome shotgun (WGS) entry which is preliminary data.</text>
</comment>
<evidence type="ECO:0000313" key="3">
    <source>
        <dbReference type="Proteomes" id="UP000683360"/>
    </source>
</evidence>
<evidence type="ECO:0000313" key="2">
    <source>
        <dbReference type="EMBL" id="CAG2193714.1"/>
    </source>
</evidence>
<keyword evidence="3" id="KW-1185">Reference proteome</keyword>
<name>A0A8S3QE17_MYTED</name>
<accession>A0A8S3QE17</accession>
<reference evidence="2" key="1">
    <citation type="submission" date="2021-03" db="EMBL/GenBank/DDBJ databases">
        <authorList>
            <person name="Bekaert M."/>
        </authorList>
    </citation>
    <scope>NUCLEOTIDE SEQUENCE</scope>
</reference>